<sequence>MVDTTAIDLFLGLDLGKEFHHAHGRTEDGRTVHDKRLPNTEPRLLELFTRLVAKFGTVLVIVDQVANIGALPLTVARAAGCRVAYLPGLSMRRAADLHPGEAKTDARDAFVIAETARTMPHTLRAVDRDDEVLAELTMLTGYDNDLASEVNRTTNRLRGLLSQIHPSLERVLGPRLAYPYIQALLQRHGSPARLKKLGRARCEALLKVHGSRKAHHLTTEIFDALAEQTLVVPGTEASALIVPGLAAQLAAAHTQRRQAEQEIAALLEALPLFHLLTSLPGLGVRTTAAVIVAIGDGTGFPSSGHLASYAGLAPATKSSGTSIRGEHAPHRGNRLLKRALFQAAFAAIGCKSDPSSRIYYDRQRARGKTHTQAILRLARQRVNVIHAMIRTGALYEARTPGDVGLAA</sequence>
<dbReference type="InterPro" id="IPR002525">
    <property type="entry name" value="Transp_IS110-like_N"/>
</dbReference>
<feature type="domain" description="Transposase IS116/IS110/IS902 C-terminal" evidence="2">
    <location>
        <begin position="274"/>
        <end position="360"/>
    </location>
</feature>
<dbReference type="GO" id="GO:0006313">
    <property type="term" value="P:DNA transposition"/>
    <property type="evidence" value="ECO:0007669"/>
    <property type="project" value="InterPro"/>
</dbReference>
<protein>
    <submittedName>
        <fullName evidence="3">IS110 family transposase</fullName>
    </submittedName>
</protein>
<dbReference type="KEGG" id="sphv:F9278_20175"/>
<evidence type="ECO:0000259" key="1">
    <source>
        <dbReference type="Pfam" id="PF01548"/>
    </source>
</evidence>
<reference evidence="3 4" key="1">
    <citation type="submission" date="2019-10" db="EMBL/GenBank/DDBJ databases">
        <title>Streptomyces sp. strain GY16 isolated from leaves of Broussonetia papyrifera.</title>
        <authorList>
            <person name="Mo P."/>
        </authorList>
    </citation>
    <scope>NUCLEOTIDE SEQUENCE [LARGE SCALE GENOMIC DNA]</scope>
    <source>
        <strain evidence="3 4">GY16</strain>
    </source>
</reference>
<dbReference type="GO" id="GO:0004803">
    <property type="term" value="F:transposase activity"/>
    <property type="evidence" value="ECO:0007669"/>
    <property type="project" value="InterPro"/>
</dbReference>
<proteinExistence type="predicted"/>
<dbReference type="Proteomes" id="UP000327294">
    <property type="component" value="Chromosome"/>
</dbReference>
<dbReference type="NCBIfam" id="NF033542">
    <property type="entry name" value="transpos_IS110"/>
    <property type="match status" value="1"/>
</dbReference>
<feature type="domain" description="Transposase IS110-like N-terminal" evidence="1">
    <location>
        <begin position="11"/>
        <end position="166"/>
    </location>
</feature>
<keyword evidence="4" id="KW-1185">Reference proteome</keyword>
<evidence type="ECO:0000259" key="2">
    <source>
        <dbReference type="Pfam" id="PF02371"/>
    </source>
</evidence>
<dbReference type="AlphaFoldDB" id="A0A5P8K4D1"/>
<dbReference type="EMBL" id="CP045096">
    <property type="protein sequence ID" value="QFQ98143.1"/>
    <property type="molecule type" value="Genomic_DNA"/>
</dbReference>
<dbReference type="PANTHER" id="PTHR33055">
    <property type="entry name" value="TRANSPOSASE FOR INSERTION SEQUENCE ELEMENT IS1111A"/>
    <property type="match status" value="1"/>
</dbReference>
<dbReference type="GO" id="GO:0003677">
    <property type="term" value="F:DNA binding"/>
    <property type="evidence" value="ECO:0007669"/>
    <property type="project" value="InterPro"/>
</dbReference>
<dbReference type="Pfam" id="PF02371">
    <property type="entry name" value="Transposase_20"/>
    <property type="match status" value="1"/>
</dbReference>
<dbReference type="InterPro" id="IPR047650">
    <property type="entry name" value="Transpos_IS110"/>
</dbReference>
<dbReference type="RefSeq" id="WP_152169611.1">
    <property type="nucleotide sequence ID" value="NZ_CP045096.1"/>
</dbReference>
<accession>A0A5P8K4D1</accession>
<evidence type="ECO:0000313" key="3">
    <source>
        <dbReference type="EMBL" id="QFQ98143.1"/>
    </source>
</evidence>
<evidence type="ECO:0000313" key="4">
    <source>
        <dbReference type="Proteomes" id="UP000327294"/>
    </source>
</evidence>
<name>A0A5P8K4D1_9ACTN</name>
<dbReference type="InterPro" id="IPR003346">
    <property type="entry name" value="Transposase_20"/>
</dbReference>
<dbReference type="PANTHER" id="PTHR33055:SF3">
    <property type="entry name" value="PUTATIVE TRANSPOSASE FOR IS117-RELATED"/>
    <property type="match status" value="1"/>
</dbReference>
<gene>
    <name evidence="3" type="ORF">F9278_20175</name>
</gene>
<dbReference type="Pfam" id="PF01548">
    <property type="entry name" value="DEDD_Tnp_IS110"/>
    <property type="match status" value="1"/>
</dbReference>
<organism evidence="3 4">
    <name type="scientific">Streptomyces phaeolivaceus</name>
    <dbReference type="NCBI Taxonomy" id="2653200"/>
    <lineage>
        <taxon>Bacteria</taxon>
        <taxon>Bacillati</taxon>
        <taxon>Actinomycetota</taxon>
        <taxon>Actinomycetes</taxon>
        <taxon>Kitasatosporales</taxon>
        <taxon>Streptomycetaceae</taxon>
        <taxon>Streptomyces</taxon>
    </lineage>
</organism>